<dbReference type="NCBIfam" id="TIGR03696">
    <property type="entry name" value="Rhs_assc_core"/>
    <property type="match status" value="1"/>
</dbReference>
<evidence type="ECO:0000313" key="1">
    <source>
        <dbReference type="EMBL" id="QMV42438.1"/>
    </source>
</evidence>
<proteinExistence type="predicted"/>
<dbReference type="AlphaFoldDB" id="A0A7G5BZQ4"/>
<sequence length="605" mass="67372">MFDGFNRLVRGDRIKTGVQSIVTCQYNGDNLRTQKISRSSKDNYAPKVTNYVYDRQHVILETDDAGNTAVRYVHGINYIARIDASNKLSYYLFNGHGDVVQTVSEAGTVENQYDYDIFGNPTLTIEMYAASIRYAGEFYDAETGLYYLRARYYDPYIGRFISEDTYEGKINDPLSLNRYTYANNDPIMYVDPTGHAAKKNNATVLLKDVVKDGYGGSLYWDNKNKAVTIKINNQKVTIKADGKDAAMVNGRVVIKPETLDRYYNNNSVKVNKEVPVRYEISTTATAKEITTKVTTVVPTGQRYSSSPKVILNEYKPAEEIKKVVNEIVKNKEVSQSNFESVVNIIKFECMDNPECQATPLVPYESKSKSSGSPNFFLDSWNLMENGFNVLKDGVVSDFNKIVETNSTVPGAIDYWGFGSYSAAVGTFNPEKPLSLQHWSDSFQTATTLLAPLRSLLKFSGPTVKGMGKFLDAPATSNGTLNIGARGKPTEGAYNIDIDPKASGVHYGDATNLSNIKSGSQSKIIIENPYDYDPLNPEILRVLSQDGEVVITGSRSNMNKIVKTLDDKGLKIKGDRQEVPNDGSFKTTDGEDIKSKMLDQYTIIRK</sequence>
<dbReference type="KEGG" id="cchl:FPL14_15455"/>
<dbReference type="Proteomes" id="UP000515679">
    <property type="component" value="Chromosome"/>
</dbReference>
<name>A0A7G5BZQ4_9BACL</name>
<dbReference type="EMBL" id="CP041969">
    <property type="protein sequence ID" value="QMV42438.1"/>
    <property type="molecule type" value="Genomic_DNA"/>
</dbReference>
<dbReference type="RefSeq" id="WP_182298344.1">
    <property type="nucleotide sequence ID" value="NZ_CP041969.1"/>
</dbReference>
<dbReference type="PANTHER" id="PTHR32305:SF17">
    <property type="entry name" value="TRNA NUCLEASE WAPA"/>
    <property type="match status" value="1"/>
</dbReference>
<dbReference type="InterPro" id="IPR022385">
    <property type="entry name" value="Rhs_assc_core"/>
</dbReference>
<reference evidence="1 2" key="1">
    <citation type="submission" date="2019-07" db="EMBL/GenBank/DDBJ databases">
        <authorList>
            <person name="Kim J.K."/>
            <person name="Cheong H.-M."/>
            <person name="Choi Y."/>
            <person name="Hwang K.J."/>
            <person name="Lee S."/>
            <person name="Choi C."/>
        </authorList>
    </citation>
    <scope>NUCLEOTIDE SEQUENCE [LARGE SCALE GENOMIC DNA]</scope>
    <source>
        <strain evidence="1 2">KS 22</strain>
    </source>
</reference>
<evidence type="ECO:0000313" key="2">
    <source>
        <dbReference type="Proteomes" id="UP000515679"/>
    </source>
</evidence>
<organism evidence="1 2">
    <name type="scientific">Cohnella cholangitidis</name>
    <dbReference type="NCBI Taxonomy" id="2598458"/>
    <lineage>
        <taxon>Bacteria</taxon>
        <taxon>Bacillati</taxon>
        <taxon>Bacillota</taxon>
        <taxon>Bacilli</taxon>
        <taxon>Bacillales</taxon>
        <taxon>Paenibacillaceae</taxon>
        <taxon>Cohnella</taxon>
    </lineage>
</organism>
<dbReference type="Gene3D" id="2.180.10.10">
    <property type="entry name" value="RHS repeat-associated core"/>
    <property type="match status" value="1"/>
</dbReference>
<keyword evidence="2" id="KW-1185">Reference proteome</keyword>
<protein>
    <submittedName>
        <fullName evidence="1">RHS repeat-associated core domain-containing protein</fullName>
    </submittedName>
</protein>
<accession>A0A7G5BZQ4</accession>
<gene>
    <name evidence="1" type="ORF">FPL14_15455</name>
</gene>
<dbReference type="InterPro" id="IPR050708">
    <property type="entry name" value="T6SS_VgrG/RHS"/>
</dbReference>
<dbReference type="PANTHER" id="PTHR32305">
    <property type="match status" value="1"/>
</dbReference>